<organism evidence="5 6">
    <name type="scientific">Botryotinia fuckeliana (strain B05.10)</name>
    <name type="common">Noble rot fungus</name>
    <name type="synonym">Botrytis cinerea</name>
    <dbReference type="NCBI Taxonomy" id="332648"/>
    <lineage>
        <taxon>Eukaryota</taxon>
        <taxon>Fungi</taxon>
        <taxon>Dikarya</taxon>
        <taxon>Ascomycota</taxon>
        <taxon>Pezizomycotina</taxon>
        <taxon>Leotiomycetes</taxon>
        <taxon>Helotiales</taxon>
        <taxon>Sclerotiniaceae</taxon>
        <taxon>Botrytis</taxon>
    </lineage>
</organism>
<dbReference type="KEGG" id="bfu:BCIN_16g00010"/>
<dbReference type="Pfam" id="PF09084">
    <property type="entry name" value="NMT1"/>
    <property type="match status" value="1"/>
</dbReference>
<dbReference type="Gene3D" id="3.40.190.10">
    <property type="entry name" value="Periplasmic binding protein-like II"/>
    <property type="match status" value="2"/>
</dbReference>
<dbReference type="VEuPathDB" id="FungiDB:Bcin16g00010"/>
<evidence type="ECO:0000313" key="5">
    <source>
        <dbReference type="EMBL" id="ATZ58130.1"/>
    </source>
</evidence>
<sequence length="362" mass="38409">MLFRPITLFFGAAVALKIRGNRNGSTVLTTINYGAFTPTATYSVAQQLGFFAAYDLDVVYTQVPNSTYAYAQTLNGAFDVLTGTIDNAVNLRLNSGKELTVLGQLDEGPDLVLASVPNITSVEDLKGKPLIVDSPVSGYAYLLQKVLSEYGLYLSNGDYYFMTVGGTPLRYADLVAGVLPNGTEVYATMLLYPFTAEGKVLDASEKPNILATVSEFVNPVSSSAFTTSQAALSDPTQVDKLTRFISAMYAANLYLLNSTNQACTTSAIATQLGVTAEVAALEYTSATSSSSGEISVGSNFTVSSTGLINVIDVRQEFGGFSSLSSSYDFMDAIAPGTGKLIDYTIRDAAVAALKTRLLETIC</sequence>
<name>A0A384K5M0_BOTFB</name>
<evidence type="ECO:0000256" key="1">
    <source>
        <dbReference type="ARBA" id="ARBA00004418"/>
    </source>
</evidence>
<protein>
    <recommendedName>
        <fullName evidence="4">SsuA/THI5-like domain-containing protein</fullName>
    </recommendedName>
</protein>
<gene>
    <name evidence="5" type="ORF">BCIN_16g00010</name>
</gene>
<dbReference type="AlphaFoldDB" id="A0A384K5M0"/>
<evidence type="ECO:0000256" key="3">
    <source>
        <dbReference type="ARBA" id="ARBA00022729"/>
    </source>
</evidence>
<dbReference type="InterPro" id="IPR015168">
    <property type="entry name" value="SsuA/THI5"/>
</dbReference>
<keyword evidence="3" id="KW-0732">Signal</keyword>
<dbReference type="EMBL" id="CP009820">
    <property type="protein sequence ID" value="ATZ58130.1"/>
    <property type="molecule type" value="Genomic_DNA"/>
</dbReference>
<comment type="similarity">
    <text evidence="2">Belongs to the bacterial solute-binding protein SsuA/TauA family.</text>
</comment>
<dbReference type="SUPFAM" id="SSF53850">
    <property type="entry name" value="Periplasmic binding protein-like II"/>
    <property type="match status" value="1"/>
</dbReference>
<dbReference type="RefSeq" id="XP_001545926.1">
    <property type="nucleotide sequence ID" value="XM_001545876.2"/>
</dbReference>
<dbReference type="Proteomes" id="UP000001798">
    <property type="component" value="Chromosome 16"/>
</dbReference>
<dbReference type="OrthoDB" id="3471445at2759"/>
<proteinExistence type="inferred from homology"/>
<dbReference type="GeneID" id="5426402"/>
<evidence type="ECO:0000256" key="2">
    <source>
        <dbReference type="ARBA" id="ARBA00010742"/>
    </source>
</evidence>
<dbReference type="PANTHER" id="PTHR30024">
    <property type="entry name" value="ALIPHATIC SULFONATES-BINDING PROTEIN-RELATED"/>
    <property type="match status" value="1"/>
</dbReference>
<dbReference type="GO" id="GO:0042918">
    <property type="term" value="P:alkanesulfonate transmembrane transport"/>
    <property type="evidence" value="ECO:0007669"/>
    <property type="project" value="TreeGrafter"/>
</dbReference>
<reference evidence="5 6" key="3">
    <citation type="journal article" date="2017" name="Mol. Plant Pathol.">
        <title>A gapless genome sequence of the fungus Botrytis cinerea.</title>
        <authorList>
            <person name="Van Kan J.A."/>
            <person name="Stassen J.H."/>
            <person name="Mosbach A."/>
            <person name="Van Der Lee T.A."/>
            <person name="Faino L."/>
            <person name="Farmer A.D."/>
            <person name="Papasotiriou D.G."/>
            <person name="Zhou S."/>
            <person name="Seidl M.F."/>
            <person name="Cottam E."/>
            <person name="Edel D."/>
            <person name="Hahn M."/>
            <person name="Schwartz D.C."/>
            <person name="Dietrich R.A."/>
            <person name="Widdison S."/>
            <person name="Scalliet G."/>
        </authorList>
    </citation>
    <scope>NUCLEOTIDE SEQUENCE [LARGE SCALE GENOMIC DNA]</scope>
    <source>
        <strain evidence="5 6">B05.10</strain>
    </source>
</reference>
<feature type="domain" description="SsuA/THI5-like" evidence="4">
    <location>
        <begin position="41"/>
        <end position="256"/>
    </location>
</feature>
<reference evidence="5 6" key="1">
    <citation type="journal article" date="2011" name="PLoS Genet.">
        <title>Genomic analysis of the necrotrophic fungal pathogens Sclerotinia sclerotiorum and Botrytis cinerea.</title>
        <authorList>
            <person name="Amselem J."/>
            <person name="Cuomo C.A."/>
            <person name="van Kan J.A."/>
            <person name="Viaud M."/>
            <person name="Benito E.P."/>
            <person name="Couloux A."/>
            <person name="Coutinho P.M."/>
            <person name="de Vries R.P."/>
            <person name="Dyer P.S."/>
            <person name="Fillinger S."/>
            <person name="Fournier E."/>
            <person name="Gout L."/>
            <person name="Hahn M."/>
            <person name="Kohn L."/>
            <person name="Lapalu N."/>
            <person name="Plummer K.M."/>
            <person name="Pradier J.M."/>
            <person name="Quevillon E."/>
            <person name="Sharon A."/>
            <person name="Simon A."/>
            <person name="ten Have A."/>
            <person name="Tudzynski B."/>
            <person name="Tudzynski P."/>
            <person name="Wincker P."/>
            <person name="Andrew M."/>
            <person name="Anthouard V."/>
            <person name="Beever R.E."/>
            <person name="Beffa R."/>
            <person name="Benoit I."/>
            <person name="Bouzid O."/>
            <person name="Brault B."/>
            <person name="Chen Z."/>
            <person name="Choquer M."/>
            <person name="Collemare J."/>
            <person name="Cotton P."/>
            <person name="Danchin E.G."/>
            <person name="Da Silva C."/>
            <person name="Gautier A."/>
            <person name="Giraud C."/>
            <person name="Giraud T."/>
            <person name="Gonzalez C."/>
            <person name="Grossetete S."/>
            <person name="Guldener U."/>
            <person name="Henrissat B."/>
            <person name="Howlett B.J."/>
            <person name="Kodira C."/>
            <person name="Kretschmer M."/>
            <person name="Lappartient A."/>
            <person name="Leroch M."/>
            <person name="Levis C."/>
            <person name="Mauceli E."/>
            <person name="Neuveglise C."/>
            <person name="Oeser B."/>
            <person name="Pearson M."/>
            <person name="Poulain J."/>
            <person name="Poussereau N."/>
            <person name="Quesneville H."/>
            <person name="Rascle C."/>
            <person name="Schumacher J."/>
            <person name="Segurens B."/>
            <person name="Sexton A."/>
            <person name="Silva E."/>
            <person name="Sirven C."/>
            <person name="Soanes D.M."/>
            <person name="Talbot N.J."/>
            <person name="Templeton M."/>
            <person name="Yandava C."/>
            <person name="Yarden O."/>
            <person name="Zeng Q."/>
            <person name="Rollins J.A."/>
            <person name="Lebrun M.H."/>
            <person name="Dickman M."/>
        </authorList>
    </citation>
    <scope>NUCLEOTIDE SEQUENCE [LARGE SCALE GENOMIC DNA]</scope>
    <source>
        <strain evidence="5 6">B05.10</strain>
    </source>
</reference>
<keyword evidence="6" id="KW-1185">Reference proteome</keyword>
<dbReference type="PANTHER" id="PTHR30024:SF47">
    <property type="entry name" value="TAURINE-BINDING PERIPLASMIC PROTEIN"/>
    <property type="match status" value="1"/>
</dbReference>
<evidence type="ECO:0000259" key="4">
    <source>
        <dbReference type="Pfam" id="PF09084"/>
    </source>
</evidence>
<reference evidence="5 6" key="2">
    <citation type="journal article" date="2012" name="Eukaryot. Cell">
        <title>Genome update of Botrytis cinerea strains B05.10 and T4.</title>
        <authorList>
            <person name="Staats M."/>
            <person name="van Kan J.A."/>
        </authorList>
    </citation>
    <scope>NUCLEOTIDE SEQUENCE [LARGE SCALE GENOMIC DNA]</scope>
    <source>
        <strain evidence="5 6">B05.10</strain>
    </source>
</reference>
<dbReference type="GO" id="GO:0042597">
    <property type="term" value="C:periplasmic space"/>
    <property type="evidence" value="ECO:0007669"/>
    <property type="project" value="UniProtKB-SubCell"/>
</dbReference>
<dbReference type="OMA" id="DYYFMTV"/>
<evidence type="ECO:0000313" key="6">
    <source>
        <dbReference type="Proteomes" id="UP000001798"/>
    </source>
</evidence>
<comment type="subcellular location">
    <subcellularLocation>
        <location evidence="1">Periplasm</location>
    </subcellularLocation>
</comment>
<accession>A0A384K5M0</accession>